<evidence type="ECO:0000313" key="1">
    <source>
        <dbReference type="EMBL" id="SMC52242.1"/>
    </source>
</evidence>
<comment type="caution">
    <text evidence="1">The sequence shown here is derived from an EMBL/GenBank/DDBJ whole genome shotgun (WGS) entry which is preliminary data.</text>
</comment>
<proteinExistence type="predicted"/>
<dbReference type="Proteomes" id="UP000192328">
    <property type="component" value="Unassembled WGS sequence"/>
</dbReference>
<protein>
    <submittedName>
        <fullName evidence="1">NADPH-dependent FMN reductase</fullName>
    </submittedName>
</protein>
<organism evidence="1 2">
    <name type="scientific">Aristaeella lactis</name>
    <dbReference type="NCBI Taxonomy" id="3046383"/>
    <lineage>
        <taxon>Bacteria</taxon>
        <taxon>Bacillati</taxon>
        <taxon>Bacillota</taxon>
        <taxon>Clostridia</taxon>
        <taxon>Eubacteriales</taxon>
        <taxon>Aristaeellaceae</taxon>
        <taxon>Aristaeella</taxon>
    </lineage>
</organism>
<reference evidence="1" key="1">
    <citation type="submission" date="2017-04" db="EMBL/GenBank/DDBJ databases">
        <authorList>
            <person name="Varghese N."/>
            <person name="Submissions S."/>
        </authorList>
    </citation>
    <scope>NUCLEOTIDE SEQUENCE</scope>
    <source>
        <strain evidence="1">WTE2008</strain>
    </source>
</reference>
<name>A0AC61PK95_9FIRM</name>
<sequence>MKTLILNGSPRENGDTVSLIKELTKQLPGEYIIVNAYKCNVSPCIDCRYCWQHTGCSVKDEMQEIYSCIQECDNILIASPVYFSELTGKLLDLGSRLQTYYCAAAFRNEKPVLKEKKGAVVLVGGGDGHMEKAYSTARILLHHMNCHDIHDLVSSHNTNTIPAADDTNAIRGINSIVSFFINSQ</sequence>
<accession>A0AC61PK95</accession>
<evidence type="ECO:0000313" key="2">
    <source>
        <dbReference type="Proteomes" id="UP000192328"/>
    </source>
</evidence>
<keyword evidence="2" id="KW-1185">Reference proteome</keyword>
<dbReference type="EMBL" id="FWXZ01000002">
    <property type="protein sequence ID" value="SMC52242.1"/>
    <property type="molecule type" value="Genomic_DNA"/>
</dbReference>
<gene>
    <name evidence="1" type="ORF">SAMN06297397_1214</name>
</gene>